<accession>A0ABU0FTN1</accession>
<proteinExistence type="inferred from homology"/>
<dbReference type="SMART" id="SM00116">
    <property type="entry name" value="CBS"/>
    <property type="match status" value="2"/>
</dbReference>
<name>A0ABU0FTN1_9BACI</name>
<feature type="domain" description="ABC transporter" evidence="9">
    <location>
        <begin position="71"/>
        <end position="307"/>
    </location>
</feature>
<reference evidence="11 12" key="1">
    <citation type="submission" date="2023-07" db="EMBL/GenBank/DDBJ databases">
        <title>Genomic Encyclopedia of Type Strains, Phase IV (KMG-IV): sequencing the most valuable type-strain genomes for metagenomic binning, comparative biology and taxonomic classification.</title>
        <authorList>
            <person name="Goeker M."/>
        </authorList>
    </citation>
    <scope>NUCLEOTIDE SEQUENCE [LARGE SCALE GENOMIC DNA]</scope>
    <source>
        <strain evidence="11 12">DSM 19598</strain>
    </source>
</reference>
<keyword evidence="2 8" id="KW-0813">Transport</keyword>
<comment type="subcellular location">
    <subcellularLocation>
        <location evidence="8">Cell inner membrane</location>
        <topology evidence="8">Peripheral membrane protein</topology>
    </subcellularLocation>
</comment>
<dbReference type="InterPro" id="IPR003593">
    <property type="entry name" value="AAA+_ATPase"/>
</dbReference>
<dbReference type="InterPro" id="IPR005892">
    <property type="entry name" value="Gly-betaine_transp_ATP-bd"/>
</dbReference>
<evidence type="ECO:0000256" key="6">
    <source>
        <dbReference type="ARBA" id="ARBA00023122"/>
    </source>
</evidence>
<dbReference type="GO" id="GO:0005524">
    <property type="term" value="F:ATP binding"/>
    <property type="evidence" value="ECO:0007669"/>
    <property type="project" value="UniProtKB-KW"/>
</dbReference>
<dbReference type="NCBIfam" id="TIGR01186">
    <property type="entry name" value="proV"/>
    <property type="match status" value="1"/>
</dbReference>
<organism evidence="11 12">
    <name type="scientific">Mesobacillus stamsii</name>
    <dbReference type="NCBI Taxonomy" id="225347"/>
    <lineage>
        <taxon>Bacteria</taxon>
        <taxon>Bacillati</taxon>
        <taxon>Bacillota</taxon>
        <taxon>Bacilli</taxon>
        <taxon>Bacillales</taxon>
        <taxon>Bacillaceae</taxon>
        <taxon>Mesobacillus</taxon>
    </lineage>
</organism>
<evidence type="ECO:0000256" key="8">
    <source>
        <dbReference type="RuleBase" id="RU369116"/>
    </source>
</evidence>
<dbReference type="InterPro" id="IPR051921">
    <property type="entry name" value="ABC_osmolyte_uptake_ATP-bind"/>
</dbReference>
<dbReference type="InterPro" id="IPR017871">
    <property type="entry name" value="ABC_transporter-like_CS"/>
</dbReference>
<dbReference type="SMART" id="SM00382">
    <property type="entry name" value="AAA"/>
    <property type="match status" value="1"/>
</dbReference>
<dbReference type="InterPro" id="IPR027417">
    <property type="entry name" value="P-loop_NTPase"/>
</dbReference>
<evidence type="ECO:0000256" key="3">
    <source>
        <dbReference type="ARBA" id="ARBA00022741"/>
    </source>
</evidence>
<evidence type="ECO:0000256" key="1">
    <source>
        <dbReference type="ARBA" id="ARBA00005417"/>
    </source>
</evidence>
<comment type="catalytic activity">
    <reaction evidence="8">
        <text>a quaternary ammonium(out) + ATP + H2O = a quaternary ammonium(in) + ADP + phosphate + H(+)</text>
        <dbReference type="Rhea" id="RHEA:11036"/>
        <dbReference type="ChEBI" id="CHEBI:15377"/>
        <dbReference type="ChEBI" id="CHEBI:15378"/>
        <dbReference type="ChEBI" id="CHEBI:30616"/>
        <dbReference type="ChEBI" id="CHEBI:35267"/>
        <dbReference type="ChEBI" id="CHEBI:43474"/>
        <dbReference type="ChEBI" id="CHEBI:456216"/>
    </reaction>
</comment>
<keyword evidence="8" id="KW-1003">Cell membrane</keyword>
<dbReference type="PANTHER" id="PTHR43869:SF1">
    <property type="entry name" value="GLYCINE BETAINE_PROLINE BETAINE TRANSPORT SYSTEM ATP-BINDING PROTEIN PROV"/>
    <property type="match status" value="1"/>
</dbReference>
<comment type="caution">
    <text evidence="11">The sequence shown here is derived from an EMBL/GenBank/DDBJ whole genome shotgun (WGS) entry which is preliminary data.</text>
</comment>
<feature type="domain" description="CBS" evidence="10">
    <location>
        <begin position="381"/>
        <end position="436"/>
    </location>
</feature>
<dbReference type="EC" id="7.6.2.9" evidence="8"/>
<dbReference type="Pfam" id="PF00005">
    <property type="entry name" value="ABC_tran"/>
    <property type="match status" value="1"/>
</dbReference>
<dbReference type="Proteomes" id="UP001242313">
    <property type="component" value="Unassembled WGS sequence"/>
</dbReference>
<evidence type="ECO:0000313" key="11">
    <source>
        <dbReference type="EMBL" id="MDQ0413282.1"/>
    </source>
</evidence>
<keyword evidence="12" id="KW-1185">Reference proteome</keyword>
<dbReference type="InterPro" id="IPR046342">
    <property type="entry name" value="CBS_dom_sf"/>
</dbReference>
<evidence type="ECO:0000256" key="2">
    <source>
        <dbReference type="ARBA" id="ARBA00022448"/>
    </source>
</evidence>
<evidence type="ECO:0000256" key="4">
    <source>
        <dbReference type="ARBA" id="ARBA00022840"/>
    </source>
</evidence>
<comment type="subunit">
    <text evidence="8">The complex is probably composed of two ATP-binding proteins, two transmembrane proteins and a solute-binding protein.</text>
</comment>
<keyword evidence="8" id="KW-0997">Cell inner membrane</keyword>
<comment type="similarity">
    <text evidence="1 8">Belongs to the ABC transporter superfamily.</text>
</comment>
<feature type="domain" description="CBS" evidence="10">
    <location>
        <begin position="321"/>
        <end position="377"/>
    </location>
</feature>
<keyword evidence="3 8" id="KW-0547">Nucleotide-binding</keyword>
<dbReference type="SUPFAM" id="SSF54631">
    <property type="entry name" value="CBS-domain pair"/>
    <property type="match status" value="1"/>
</dbReference>
<dbReference type="EMBL" id="JAUSUN010000006">
    <property type="protein sequence ID" value="MDQ0413282.1"/>
    <property type="molecule type" value="Genomic_DNA"/>
</dbReference>
<dbReference type="PANTHER" id="PTHR43869">
    <property type="entry name" value="GLYCINE BETAINE/PROLINE BETAINE TRANSPORT SYSTEM ATP-BINDING PROTEIN PROV"/>
    <property type="match status" value="1"/>
</dbReference>
<evidence type="ECO:0000259" key="9">
    <source>
        <dbReference type="PROSITE" id="PS50893"/>
    </source>
</evidence>
<dbReference type="PROSITE" id="PS50893">
    <property type="entry name" value="ABC_TRANSPORTER_2"/>
    <property type="match status" value="1"/>
</dbReference>
<evidence type="ECO:0000313" key="12">
    <source>
        <dbReference type="Proteomes" id="UP001242313"/>
    </source>
</evidence>
<dbReference type="Pfam" id="PF00571">
    <property type="entry name" value="CBS"/>
    <property type="match status" value="2"/>
</dbReference>
<keyword evidence="6 7" id="KW-0129">CBS domain</keyword>
<dbReference type="Gene3D" id="3.40.50.300">
    <property type="entry name" value="P-loop containing nucleotide triphosphate hydrolases"/>
    <property type="match status" value="1"/>
</dbReference>
<keyword evidence="4 8" id="KW-0067">ATP-binding</keyword>
<keyword evidence="8" id="KW-0472">Membrane</keyword>
<dbReference type="Gene3D" id="3.10.580.10">
    <property type="entry name" value="CBS-domain"/>
    <property type="match status" value="1"/>
</dbReference>
<evidence type="ECO:0000256" key="7">
    <source>
        <dbReference type="PROSITE-ProRule" id="PRU00703"/>
    </source>
</evidence>
<keyword evidence="5" id="KW-0029">Amino-acid transport</keyword>
<protein>
    <recommendedName>
        <fullName evidence="8">Quaternary amine transport ATP-binding protein</fullName>
        <ecNumber evidence="8">7.6.2.9</ecNumber>
    </recommendedName>
</protein>
<dbReference type="PROSITE" id="PS00211">
    <property type="entry name" value="ABC_TRANSPORTER_1"/>
    <property type="match status" value="1"/>
</dbReference>
<dbReference type="PROSITE" id="PS51371">
    <property type="entry name" value="CBS"/>
    <property type="match status" value="2"/>
</dbReference>
<evidence type="ECO:0000256" key="5">
    <source>
        <dbReference type="ARBA" id="ARBA00022970"/>
    </source>
</evidence>
<dbReference type="InterPro" id="IPR000644">
    <property type="entry name" value="CBS_dom"/>
</dbReference>
<dbReference type="CDD" id="cd03294">
    <property type="entry name" value="ABC_Pro_Gly_Betaine"/>
    <property type="match status" value="1"/>
</dbReference>
<gene>
    <name evidence="11" type="ORF">J2S25_001485</name>
</gene>
<dbReference type="InterPro" id="IPR003439">
    <property type="entry name" value="ABC_transporter-like_ATP-bd"/>
</dbReference>
<evidence type="ECO:0000259" key="10">
    <source>
        <dbReference type="PROSITE" id="PS51371"/>
    </source>
</evidence>
<sequence>MNYQGCHLVVPPLFAFSKLPGNKIQLMVNLFVWTILQERSDWMNPIVEVRNVSKIFGKSPKASIDLLKQGKSKKEILKQTGQTVGVNNVNFEIYPGEIFVIMGLSGSGKSTLIRMFNRLIDPTIGEIFINNEDIVKMNSARLREIRQKKMSMVFQNFALFPHKTIRENAEYGLEIKKVPVEERREKAMKALESVGLKGYENQLPSQLSGGMQQRVGLARALASDTDIILMDEAFSALDPLIRKDMQDELIEIQEQYKKTIIFITHDLDEALRIGDRIALMKDGSIIQLGTPEQIMMQPANEFVEKFVEDVDLSKVLTASHVMKRAERISVDRGPRVALEIMRNQGYSSIFVVDRHRKLLGALTAEQARQAIDQNLSISAVMTTEIPTVTEDTLLADLMDTMATSSFPISVIDEEKRMKGIIIRGAVIGALAGNKDSLNEMEGDLT</sequence>
<dbReference type="SUPFAM" id="SSF52540">
    <property type="entry name" value="P-loop containing nucleoside triphosphate hydrolases"/>
    <property type="match status" value="1"/>
</dbReference>